<protein>
    <submittedName>
        <fullName evidence="2">Uncharacterized protein</fullName>
    </submittedName>
</protein>
<gene>
    <name evidence="2" type="ORF">BEK98_44655</name>
</gene>
<dbReference type="AlphaFoldDB" id="A0A233RSM8"/>
<comment type="caution">
    <text evidence="2">The sequence shown here is derived from an EMBL/GenBank/DDBJ whole genome shotgun (WGS) entry which is preliminary data.</text>
</comment>
<sequence>MIENLPWEQVAGNPEKYIQLLEEREEELQRDTYKVRMELRLVRQLKKQMDIAEEWRESGIPEPRRPEPGYESPAQQAAEGGKPPRKDRILHLMSQDPQRLWKALEMADALNESEKGKSVRVAMDELHRSGKIAKLPNAFYQYAQQKQL</sequence>
<dbReference type="RefSeq" id="WP_094222728.1">
    <property type="nucleotide sequence ID" value="NZ_MCGQ01000093.1"/>
</dbReference>
<accession>A0A233RSM8</accession>
<organism evidence="2 3">
    <name type="scientific">Streptomyces diastatochromogenes</name>
    <dbReference type="NCBI Taxonomy" id="42236"/>
    <lineage>
        <taxon>Bacteria</taxon>
        <taxon>Bacillati</taxon>
        <taxon>Actinomycetota</taxon>
        <taxon>Actinomycetes</taxon>
        <taxon>Kitasatosporales</taxon>
        <taxon>Streptomycetaceae</taxon>
        <taxon>Streptomyces</taxon>
    </lineage>
</organism>
<keyword evidence="3" id="KW-1185">Reference proteome</keyword>
<feature type="region of interest" description="Disordered" evidence="1">
    <location>
        <begin position="53"/>
        <end position="88"/>
    </location>
</feature>
<evidence type="ECO:0000313" key="3">
    <source>
        <dbReference type="Proteomes" id="UP000215483"/>
    </source>
</evidence>
<dbReference type="OrthoDB" id="4190383at2"/>
<evidence type="ECO:0000256" key="1">
    <source>
        <dbReference type="SAM" id="MobiDB-lite"/>
    </source>
</evidence>
<name>A0A233RSM8_STRDA</name>
<reference evidence="2 3" key="1">
    <citation type="submission" date="2016-07" db="EMBL/GenBank/DDBJ databases">
        <title>Draft genome of Streptomyces diastatochromogenes.</title>
        <authorList>
            <person name="Podduturi R."/>
            <person name="Lukassen M.B."/>
            <person name="Clausen N."/>
            <person name="Nielsen J.L."/>
            <person name="Jorgensen N.O."/>
        </authorList>
    </citation>
    <scope>NUCLEOTIDE SEQUENCE [LARGE SCALE GENOMIC DNA]</scope>
    <source>
        <strain evidence="2 3">DSM 40608</strain>
    </source>
</reference>
<feature type="compositionally biased region" description="Basic and acidic residues" evidence="1">
    <location>
        <begin position="53"/>
        <end position="68"/>
    </location>
</feature>
<dbReference type="EMBL" id="MCGQ01000093">
    <property type="protein sequence ID" value="OXY86380.1"/>
    <property type="molecule type" value="Genomic_DNA"/>
</dbReference>
<proteinExistence type="predicted"/>
<evidence type="ECO:0000313" key="2">
    <source>
        <dbReference type="EMBL" id="OXY86380.1"/>
    </source>
</evidence>
<dbReference type="Proteomes" id="UP000215483">
    <property type="component" value="Unassembled WGS sequence"/>
</dbReference>